<dbReference type="FunFam" id="1.10.8.50:FF:000003">
    <property type="entry name" value="Formamidopyrimidine-DNA glycosylase"/>
    <property type="match status" value="1"/>
</dbReference>
<dbReference type="InterPro" id="IPR010663">
    <property type="entry name" value="Znf_FPG/IleRS"/>
</dbReference>
<dbReference type="EC" id="4.2.99.18" evidence="15"/>
<dbReference type="PANTHER" id="PTHR22993:SF9">
    <property type="entry name" value="FORMAMIDOPYRIMIDINE-DNA GLYCOSYLASE"/>
    <property type="match status" value="1"/>
</dbReference>
<evidence type="ECO:0000256" key="14">
    <source>
        <dbReference type="ARBA" id="ARBA00044632"/>
    </source>
</evidence>
<evidence type="ECO:0000256" key="6">
    <source>
        <dbReference type="ARBA" id="ARBA00022771"/>
    </source>
</evidence>
<dbReference type="GO" id="GO:0008270">
    <property type="term" value="F:zinc ion binding"/>
    <property type="evidence" value="ECO:0007669"/>
    <property type="project" value="UniProtKB-UniRule"/>
</dbReference>
<comment type="subunit">
    <text evidence="3 15">Monomer.</text>
</comment>
<evidence type="ECO:0000256" key="11">
    <source>
        <dbReference type="ARBA" id="ARBA00023239"/>
    </source>
</evidence>
<evidence type="ECO:0000256" key="9">
    <source>
        <dbReference type="ARBA" id="ARBA00023125"/>
    </source>
</evidence>
<comment type="function">
    <text evidence="15">Involved in base excision repair of DNA damaged by oxidation or by mutagenic agents. Acts as DNA glycosylase that recognizes and removes damaged bases. Has a preference for oxidized purines, such as 7,8-dihydro-8-oxoguanine (8-oxoG). Has AP (apurinic/apyrimidinic) lyase activity and introduces nicks in the DNA strand. Cleaves the DNA backbone by beta-delta elimination to generate a single-strand break at the site of the removed base with both 3'- and 5'-phosphates.</text>
</comment>
<evidence type="ECO:0000259" key="16">
    <source>
        <dbReference type="PROSITE" id="PS51066"/>
    </source>
</evidence>
<keyword evidence="19" id="KW-1185">Reference proteome</keyword>
<dbReference type="SMART" id="SM01232">
    <property type="entry name" value="H2TH"/>
    <property type="match status" value="1"/>
</dbReference>
<dbReference type="GO" id="GO:0034039">
    <property type="term" value="F:8-oxo-7,8-dihydroguanine DNA N-glycosylase activity"/>
    <property type="evidence" value="ECO:0007669"/>
    <property type="project" value="TreeGrafter"/>
</dbReference>
<feature type="domain" description="Formamidopyrimidine-DNA glycosylase catalytic" evidence="17">
    <location>
        <begin position="2"/>
        <end position="112"/>
    </location>
</feature>
<dbReference type="KEGG" id="ksd:KS2013_381"/>
<dbReference type="InterPro" id="IPR020629">
    <property type="entry name" value="FPG_Glyclase"/>
</dbReference>
<keyword evidence="9 15" id="KW-0238">DNA-binding</keyword>
<dbReference type="OrthoDB" id="9800855at2"/>
<sequence length="269" mass="30284">MPELPEVETTTRGLSPHICGQKILQVNIYQPQLRWPVPEVLQQLEGQVSHDIERRAKYMLWRFAKGTVVMHLGMSGAMRVVDADTPLRKHDHFEVVFDNGKALRLNDPRRFGAILWQPKGQSLEIIDSLGPEPLSEEFNGKYLHQKLSKRKGAIKNAIMTNAVVVGVGNIYASESLFLSGIHPKRAANRISLKRCRLLAFNIKEVLAKAIKQGGTTLKDFTQTDGSPGYFSQELNVYGREGQACNKCQTPIKNIVLGQRSSFYCPRCQR</sequence>
<keyword evidence="10 15" id="KW-0234">DNA repair</keyword>
<keyword evidence="4 15" id="KW-0479">Metal-binding</keyword>
<proteinExistence type="inferred from homology"/>
<evidence type="ECO:0000256" key="3">
    <source>
        <dbReference type="ARBA" id="ARBA00011245"/>
    </source>
</evidence>
<gene>
    <name evidence="15" type="primary">mutM</name>
    <name evidence="15" type="synonym">fpg</name>
    <name evidence="18" type="ORF">KS2013_381</name>
</gene>
<evidence type="ECO:0000256" key="4">
    <source>
        <dbReference type="ARBA" id="ARBA00022723"/>
    </source>
</evidence>
<feature type="binding site" evidence="15">
    <location>
        <position position="150"/>
    </location>
    <ligand>
        <name>DNA</name>
        <dbReference type="ChEBI" id="CHEBI:16991"/>
    </ligand>
</feature>
<comment type="cofactor">
    <cofactor evidence="15">
        <name>Zn(2+)</name>
        <dbReference type="ChEBI" id="CHEBI:29105"/>
    </cofactor>
    <text evidence="15">Binds 1 zinc ion per subunit.</text>
</comment>
<dbReference type="InterPro" id="IPR010979">
    <property type="entry name" value="Ribosomal_uS13-like_H2TH"/>
</dbReference>
<feature type="binding site" evidence="15">
    <location>
        <position position="109"/>
    </location>
    <ligand>
        <name>DNA</name>
        <dbReference type="ChEBI" id="CHEBI:16991"/>
    </ligand>
</feature>
<dbReference type="PANTHER" id="PTHR22993">
    <property type="entry name" value="FORMAMIDOPYRIMIDINE-DNA GLYCOSYLASE"/>
    <property type="match status" value="1"/>
</dbReference>
<dbReference type="Pfam" id="PF06827">
    <property type="entry name" value="zf-FPG_IleRS"/>
    <property type="match status" value="1"/>
</dbReference>
<evidence type="ECO:0000256" key="1">
    <source>
        <dbReference type="ARBA" id="ARBA00001668"/>
    </source>
</evidence>
<dbReference type="SUPFAM" id="SSF57716">
    <property type="entry name" value="Glucocorticoid receptor-like (DNA-binding domain)"/>
    <property type="match status" value="1"/>
</dbReference>
<evidence type="ECO:0000313" key="18">
    <source>
        <dbReference type="EMBL" id="AOE49106.1"/>
    </source>
</evidence>
<dbReference type="PROSITE" id="PS51066">
    <property type="entry name" value="ZF_FPG_2"/>
    <property type="match status" value="1"/>
</dbReference>
<evidence type="ECO:0000256" key="13">
    <source>
        <dbReference type="ARBA" id="ARBA00023295"/>
    </source>
</evidence>
<dbReference type="InterPro" id="IPR000214">
    <property type="entry name" value="Znf_DNA_glyclase/AP_lyase"/>
</dbReference>
<dbReference type="Pfam" id="PF06831">
    <property type="entry name" value="H2TH"/>
    <property type="match status" value="1"/>
</dbReference>
<dbReference type="Proteomes" id="UP000094147">
    <property type="component" value="Chromosome"/>
</dbReference>
<evidence type="ECO:0000256" key="7">
    <source>
        <dbReference type="ARBA" id="ARBA00022801"/>
    </source>
</evidence>
<dbReference type="FunFam" id="3.20.190.10:FF:000001">
    <property type="entry name" value="Formamidopyrimidine-DNA glycosylase"/>
    <property type="match status" value="1"/>
</dbReference>
<evidence type="ECO:0000313" key="19">
    <source>
        <dbReference type="Proteomes" id="UP000094147"/>
    </source>
</evidence>
<dbReference type="EC" id="3.2.2.23" evidence="15"/>
<feature type="binding site" evidence="15">
    <location>
        <position position="90"/>
    </location>
    <ligand>
        <name>DNA</name>
        <dbReference type="ChEBI" id="CHEBI:16991"/>
    </ligand>
</feature>
<keyword evidence="7 15" id="KW-0378">Hydrolase</keyword>
<dbReference type="SMART" id="SM00898">
    <property type="entry name" value="Fapy_DNA_glyco"/>
    <property type="match status" value="1"/>
</dbReference>
<name>A0A1B3B8M8_9GAMM</name>
<dbReference type="Gene3D" id="3.20.190.10">
    <property type="entry name" value="MutM-like, N-terminal"/>
    <property type="match status" value="1"/>
</dbReference>
<dbReference type="GO" id="GO:0140078">
    <property type="term" value="F:class I DNA-(apurinic or apyrimidinic site) endonuclease activity"/>
    <property type="evidence" value="ECO:0007669"/>
    <property type="project" value="UniProtKB-EC"/>
</dbReference>
<comment type="catalytic activity">
    <reaction evidence="14 15">
        <text>2'-deoxyribonucleotide-(2'-deoxyribose 5'-phosphate)-2'-deoxyribonucleotide-DNA = a 3'-end 2'-deoxyribonucleotide-(2,3-dehydro-2,3-deoxyribose 5'-phosphate)-DNA + a 5'-end 5'-phospho-2'-deoxyribonucleoside-DNA + H(+)</text>
        <dbReference type="Rhea" id="RHEA:66592"/>
        <dbReference type="Rhea" id="RHEA-COMP:13180"/>
        <dbReference type="Rhea" id="RHEA-COMP:16897"/>
        <dbReference type="Rhea" id="RHEA-COMP:17067"/>
        <dbReference type="ChEBI" id="CHEBI:15378"/>
        <dbReference type="ChEBI" id="CHEBI:136412"/>
        <dbReference type="ChEBI" id="CHEBI:157695"/>
        <dbReference type="ChEBI" id="CHEBI:167181"/>
        <dbReference type="EC" id="4.2.99.18"/>
    </reaction>
</comment>
<dbReference type="RefSeq" id="WP_068988895.1">
    <property type="nucleotide sequence ID" value="NZ_CP012418.1"/>
</dbReference>
<dbReference type="NCBIfam" id="NF002211">
    <property type="entry name" value="PRK01103.1"/>
    <property type="match status" value="1"/>
</dbReference>
<evidence type="ECO:0000256" key="15">
    <source>
        <dbReference type="HAMAP-Rule" id="MF_00103"/>
    </source>
</evidence>
<keyword evidence="12 15" id="KW-0511">Multifunctional enzyme</keyword>
<dbReference type="NCBIfam" id="TIGR00577">
    <property type="entry name" value="fpg"/>
    <property type="match status" value="1"/>
</dbReference>
<feature type="active site" description="Proton donor; for beta-elimination activity" evidence="15">
    <location>
        <position position="57"/>
    </location>
</feature>
<evidence type="ECO:0000256" key="8">
    <source>
        <dbReference type="ARBA" id="ARBA00022833"/>
    </source>
</evidence>
<dbReference type="GO" id="GO:0006284">
    <property type="term" value="P:base-excision repair"/>
    <property type="evidence" value="ECO:0007669"/>
    <property type="project" value="InterPro"/>
</dbReference>
<keyword evidence="13 15" id="KW-0326">Glycosidase</keyword>
<accession>A0A1B3B8M8</accession>
<evidence type="ECO:0000256" key="2">
    <source>
        <dbReference type="ARBA" id="ARBA00009409"/>
    </source>
</evidence>
<dbReference type="PATRIC" id="fig|1144748.3.peg.387"/>
<feature type="active site" description="Proton donor" evidence="15">
    <location>
        <position position="3"/>
    </location>
</feature>
<comment type="catalytic activity">
    <reaction evidence="1 15">
        <text>Hydrolysis of DNA containing ring-opened 7-methylguanine residues, releasing 2,6-diamino-4-hydroxy-5-(N-methyl)formamidopyrimidine.</text>
        <dbReference type="EC" id="3.2.2.23"/>
    </reaction>
</comment>
<evidence type="ECO:0000259" key="17">
    <source>
        <dbReference type="PROSITE" id="PS51068"/>
    </source>
</evidence>
<evidence type="ECO:0000256" key="5">
    <source>
        <dbReference type="ARBA" id="ARBA00022763"/>
    </source>
</evidence>
<keyword evidence="6 15" id="KW-0863">Zinc-finger</keyword>
<evidence type="ECO:0000256" key="10">
    <source>
        <dbReference type="ARBA" id="ARBA00023204"/>
    </source>
</evidence>
<dbReference type="Pfam" id="PF01149">
    <property type="entry name" value="Fapy_DNA_glyco"/>
    <property type="match status" value="1"/>
</dbReference>
<dbReference type="AlphaFoldDB" id="A0A1B3B8M8"/>
<dbReference type="InterPro" id="IPR012319">
    <property type="entry name" value="FPG_cat"/>
</dbReference>
<evidence type="ECO:0000256" key="12">
    <source>
        <dbReference type="ARBA" id="ARBA00023268"/>
    </source>
</evidence>
<feature type="domain" description="FPG-type" evidence="16">
    <location>
        <begin position="235"/>
        <end position="269"/>
    </location>
</feature>
<keyword evidence="8 15" id="KW-0862">Zinc</keyword>
<feature type="active site" description="Schiff-base intermediate with DNA" evidence="15">
    <location>
        <position position="2"/>
    </location>
</feature>
<dbReference type="STRING" id="1144748.KS2013_381"/>
<dbReference type="PROSITE" id="PS51068">
    <property type="entry name" value="FPG_CAT"/>
    <property type="match status" value="1"/>
</dbReference>
<feature type="active site" description="Proton donor; for delta-elimination activity" evidence="15">
    <location>
        <position position="259"/>
    </location>
</feature>
<dbReference type="EMBL" id="CP012418">
    <property type="protein sequence ID" value="AOE49106.1"/>
    <property type="molecule type" value="Genomic_DNA"/>
</dbReference>
<protein>
    <recommendedName>
        <fullName evidence="15">Formamidopyrimidine-DNA glycosylase</fullName>
        <shortName evidence="15">Fapy-DNA glycosylase</shortName>
        <ecNumber evidence="15">3.2.2.23</ecNumber>
    </recommendedName>
    <alternativeName>
        <fullName evidence="15">DNA-(apurinic or apyrimidinic site) lyase MutM</fullName>
        <shortName evidence="15">AP lyase MutM</shortName>
        <ecNumber evidence="15">4.2.99.18</ecNumber>
    </alternativeName>
</protein>
<dbReference type="HAMAP" id="MF_00103">
    <property type="entry name" value="Fapy_DNA_glycosyl"/>
    <property type="match status" value="1"/>
</dbReference>
<dbReference type="Gene3D" id="1.10.8.50">
    <property type="match status" value="1"/>
</dbReference>
<dbReference type="GO" id="GO:0003684">
    <property type="term" value="F:damaged DNA binding"/>
    <property type="evidence" value="ECO:0007669"/>
    <property type="project" value="InterPro"/>
</dbReference>
<dbReference type="InterPro" id="IPR015886">
    <property type="entry name" value="H2TH_FPG"/>
</dbReference>
<keyword evidence="11 15" id="KW-0456">Lyase</keyword>
<comment type="similarity">
    <text evidence="2 15">Belongs to the FPG family.</text>
</comment>
<organism evidence="18 19">
    <name type="scientific">Kangiella sediminilitoris</name>
    <dbReference type="NCBI Taxonomy" id="1144748"/>
    <lineage>
        <taxon>Bacteria</taxon>
        <taxon>Pseudomonadati</taxon>
        <taxon>Pseudomonadota</taxon>
        <taxon>Gammaproteobacteria</taxon>
        <taxon>Kangiellales</taxon>
        <taxon>Kangiellaceae</taxon>
        <taxon>Kangiella</taxon>
    </lineage>
</organism>
<dbReference type="SUPFAM" id="SSF81624">
    <property type="entry name" value="N-terminal domain of MutM-like DNA repair proteins"/>
    <property type="match status" value="1"/>
</dbReference>
<reference evidence="19" key="1">
    <citation type="submission" date="2015-08" db="EMBL/GenBank/DDBJ databases">
        <authorList>
            <person name="Kim K.M."/>
        </authorList>
    </citation>
    <scope>NUCLEOTIDE SEQUENCE [LARGE SCALE GENOMIC DNA]</scope>
    <source>
        <strain evidence="19">KCTC 23892</strain>
    </source>
</reference>
<dbReference type="CDD" id="cd08966">
    <property type="entry name" value="EcFpg-like_N"/>
    <property type="match status" value="1"/>
</dbReference>
<dbReference type="InterPro" id="IPR035937">
    <property type="entry name" value="FPG_N"/>
</dbReference>
<dbReference type="SUPFAM" id="SSF46946">
    <property type="entry name" value="S13-like H2TH domain"/>
    <property type="match status" value="1"/>
</dbReference>
<keyword evidence="5 15" id="KW-0227">DNA damage</keyword>